<dbReference type="PANTHER" id="PTHR12801:SF115">
    <property type="entry name" value="FI18136P1-RELATED"/>
    <property type="match status" value="1"/>
</dbReference>
<keyword evidence="3" id="KW-0540">Nuclease</keyword>
<comment type="subcellular location">
    <subcellularLocation>
        <location evidence="1">Nucleus</location>
    </subcellularLocation>
</comment>
<accession>A0A0C3M1T2</accession>
<dbReference type="InterPro" id="IPR047021">
    <property type="entry name" value="REXO1/3/4-like"/>
</dbReference>
<feature type="compositionally biased region" description="Acidic residues" evidence="7">
    <location>
        <begin position="476"/>
        <end position="486"/>
    </location>
</feature>
<evidence type="ECO:0000256" key="2">
    <source>
        <dbReference type="ARBA" id="ARBA00006357"/>
    </source>
</evidence>
<evidence type="ECO:0000256" key="6">
    <source>
        <dbReference type="ARBA" id="ARBA00023242"/>
    </source>
</evidence>
<evidence type="ECO:0000256" key="5">
    <source>
        <dbReference type="ARBA" id="ARBA00022839"/>
    </source>
</evidence>
<feature type="domain" description="Exonuclease" evidence="8">
    <location>
        <begin position="191"/>
        <end position="360"/>
    </location>
</feature>
<dbReference type="EMBL" id="KN823005">
    <property type="protein sequence ID" value="KIO27687.1"/>
    <property type="molecule type" value="Genomic_DNA"/>
</dbReference>
<dbReference type="GO" id="GO:0003676">
    <property type="term" value="F:nucleic acid binding"/>
    <property type="evidence" value="ECO:0007669"/>
    <property type="project" value="InterPro"/>
</dbReference>
<reference evidence="10" key="2">
    <citation type="submission" date="2015-01" db="EMBL/GenBank/DDBJ databases">
        <title>Evolutionary Origins and Diversification of the Mycorrhizal Mutualists.</title>
        <authorList>
            <consortium name="DOE Joint Genome Institute"/>
            <consortium name="Mycorrhizal Genomics Consortium"/>
            <person name="Kohler A."/>
            <person name="Kuo A."/>
            <person name="Nagy L.G."/>
            <person name="Floudas D."/>
            <person name="Copeland A."/>
            <person name="Barry K.W."/>
            <person name="Cichocki N."/>
            <person name="Veneault-Fourrey C."/>
            <person name="LaButti K."/>
            <person name="Lindquist E.A."/>
            <person name="Lipzen A."/>
            <person name="Lundell T."/>
            <person name="Morin E."/>
            <person name="Murat C."/>
            <person name="Riley R."/>
            <person name="Ohm R."/>
            <person name="Sun H."/>
            <person name="Tunlid A."/>
            <person name="Henrissat B."/>
            <person name="Grigoriev I.V."/>
            <person name="Hibbett D.S."/>
            <person name="Martin F."/>
        </authorList>
    </citation>
    <scope>NUCLEOTIDE SEQUENCE [LARGE SCALE GENOMIC DNA]</scope>
    <source>
        <strain evidence="10">MUT 4182</strain>
    </source>
</reference>
<dbReference type="SUPFAM" id="SSF53098">
    <property type="entry name" value="Ribonuclease H-like"/>
    <property type="match status" value="1"/>
</dbReference>
<evidence type="ECO:0000259" key="8">
    <source>
        <dbReference type="SMART" id="SM00479"/>
    </source>
</evidence>
<evidence type="ECO:0000313" key="10">
    <source>
        <dbReference type="Proteomes" id="UP000054248"/>
    </source>
</evidence>
<keyword evidence="6" id="KW-0539">Nucleus</keyword>
<dbReference type="InterPro" id="IPR012337">
    <property type="entry name" value="RNaseH-like_sf"/>
</dbReference>
<comment type="similarity">
    <text evidence="2">Belongs to the REXO1/REXO3 family.</text>
</comment>
<feature type="region of interest" description="Disordered" evidence="7">
    <location>
        <begin position="465"/>
        <end position="486"/>
    </location>
</feature>
<feature type="compositionally biased region" description="Polar residues" evidence="7">
    <location>
        <begin position="1"/>
        <end position="25"/>
    </location>
</feature>
<dbReference type="InterPro" id="IPR036397">
    <property type="entry name" value="RNaseH_sf"/>
</dbReference>
<dbReference type="Gene3D" id="3.30.420.10">
    <property type="entry name" value="Ribonuclease H-like superfamily/Ribonuclease H"/>
    <property type="match status" value="1"/>
</dbReference>
<dbReference type="AlphaFoldDB" id="A0A0C3M1T2"/>
<protein>
    <recommendedName>
        <fullName evidence="8">Exonuclease domain-containing protein</fullName>
    </recommendedName>
</protein>
<dbReference type="GO" id="GO:0004527">
    <property type="term" value="F:exonuclease activity"/>
    <property type="evidence" value="ECO:0007669"/>
    <property type="project" value="UniProtKB-KW"/>
</dbReference>
<evidence type="ECO:0000256" key="4">
    <source>
        <dbReference type="ARBA" id="ARBA00022801"/>
    </source>
</evidence>
<dbReference type="PANTHER" id="PTHR12801">
    <property type="entry name" value="RNA EXONUCLEASE REXO1 / RECO3 FAMILY MEMBER-RELATED"/>
    <property type="match status" value="1"/>
</dbReference>
<dbReference type="GO" id="GO:0005634">
    <property type="term" value="C:nucleus"/>
    <property type="evidence" value="ECO:0007669"/>
    <property type="project" value="UniProtKB-SubCell"/>
</dbReference>
<sequence length="523" mass="57279">MQAQASSGMDFNNSVPQHSNFSNGQAEHRSTPRLNRNAKPYTPPKSLLEDLSDREGNFLALSNHQHGYAWGNVDRSLTQALTQHGAAPPKPGRDYPSIKRFLSSNVRAGADVLGLAGQSVDPPMREFSRRLRKYILNATELVQNDFLVPTYMESEVGDVGYLGPYSIPPVWDDQWKEIKRSKEPATYHVKRVLAIDCEMVLAGEEQILAQVCLVDWFSERIVYFHYVAPPPHKVITDYVTEKSGITAATLCGATKTLQQVQQDLLLLIHQSNTILVGHGLHTDLKVLKLSHATVVDTSLIFDPPFGRKPGPPTLWQRPKLKDLVKVHLGDRDFQNGCHSPAADALACIKLTKTKLSCGPKFGGGGWRIFKARLAKQGLFPVPPGPADVFGMVGTPGAVWQPPSRLPSASLFSFASTTNKRIEIKAPNASTTAEYSPQIVATMLDASSMDVDDGEEDMVISDSDLDVRESCQPSTIPDEDGGDTEPEGEYTLSIPSRVSYRSCPTPASTSFLGMFSPSAMSFTI</sequence>
<reference evidence="9 10" key="1">
    <citation type="submission" date="2014-04" db="EMBL/GenBank/DDBJ databases">
        <authorList>
            <consortium name="DOE Joint Genome Institute"/>
            <person name="Kuo A."/>
            <person name="Girlanda M."/>
            <person name="Perotto S."/>
            <person name="Kohler A."/>
            <person name="Nagy L.G."/>
            <person name="Floudas D."/>
            <person name="Copeland A."/>
            <person name="Barry K.W."/>
            <person name="Cichocki N."/>
            <person name="Veneault-Fourrey C."/>
            <person name="LaButti K."/>
            <person name="Lindquist E.A."/>
            <person name="Lipzen A."/>
            <person name="Lundell T."/>
            <person name="Morin E."/>
            <person name="Murat C."/>
            <person name="Sun H."/>
            <person name="Tunlid A."/>
            <person name="Henrissat B."/>
            <person name="Grigoriev I.V."/>
            <person name="Hibbett D.S."/>
            <person name="Martin F."/>
            <person name="Nordberg H.P."/>
            <person name="Cantor M.N."/>
            <person name="Hua S.X."/>
        </authorList>
    </citation>
    <scope>NUCLEOTIDE SEQUENCE [LARGE SCALE GENOMIC DNA]</scope>
    <source>
        <strain evidence="9 10">MUT 4182</strain>
    </source>
</reference>
<feature type="region of interest" description="Disordered" evidence="7">
    <location>
        <begin position="1"/>
        <end position="45"/>
    </location>
</feature>
<evidence type="ECO:0000313" key="9">
    <source>
        <dbReference type="EMBL" id="KIO27687.1"/>
    </source>
</evidence>
<dbReference type="OrthoDB" id="206335at2759"/>
<dbReference type="HOGENOM" id="CLU_520914_0_0_1"/>
<dbReference type="STRING" id="1051891.A0A0C3M1T2"/>
<organism evidence="9 10">
    <name type="scientific">Tulasnella calospora MUT 4182</name>
    <dbReference type="NCBI Taxonomy" id="1051891"/>
    <lineage>
        <taxon>Eukaryota</taxon>
        <taxon>Fungi</taxon>
        <taxon>Dikarya</taxon>
        <taxon>Basidiomycota</taxon>
        <taxon>Agaricomycotina</taxon>
        <taxon>Agaricomycetes</taxon>
        <taxon>Cantharellales</taxon>
        <taxon>Tulasnellaceae</taxon>
        <taxon>Tulasnella</taxon>
    </lineage>
</organism>
<evidence type="ECO:0000256" key="3">
    <source>
        <dbReference type="ARBA" id="ARBA00022722"/>
    </source>
</evidence>
<dbReference type="Pfam" id="PF00929">
    <property type="entry name" value="RNase_T"/>
    <property type="match status" value="1"/>
</dbReference>
<keyword evidence="4" id="KW-0378">Hydrolase</keyword>
<proteinExistence type="inferred from homology"/>
<evidence type="ECO:0000256" key="7">
    <source>
        <dbReference type="SAM" id="MobiDB-lite"/>
    </source>
</evidence>
<gene>
    <name evidence="9" type="ORF">M407DRAFT_232499</name>
</gene>
<dbReference type="InterPro" id="IPR013520">
    <property type="entry name" value="Ribonucl_H"/>
</dbReference>
<name>A0A0C3M1T2_9AGAM</name>
<dbReference type="SMART" id="SM00479">
    <property type="entry name" value="EXOIII"/>
    <property type="match status" value="1"/>
</dbReference>
<evidence type="ECO:0000256" key="1">
    <source>
        <dbReference type="ARBA" id="ARBA00004123"/>
    </source>
</evidence>
<keyword evidence="10" id="KW-1185">Reference proteome</keyword>
<dbReference type="Proteomes" id="UP000054248">
    <property type="component" value="Unassembled WGS sequence"/>
</dbReference>
<keyword evidence="5" id="KW-0269">Exonuclease</keyword>